<sequence>MSRLICNPIRSQALVLQGFMMEYQNVVVNLKWVFVNKFKIMSMTKEFILFNLCLTGFLGLSVQREAYLDLTGCSCEGQM</sequence>
<proteinExistence type="predicted"/>
<accession>A0ACB9HE97</accession>
<keyword evidence="2" id="KW-1185">Reference proteome</keyword>
<dbReference type="Proteomes" id="UP001056120">
    <property type="component" value="Linkage Group LG12"/>
</dbReference>
<reference evidence="2" key="1">
    <citation type="journal article" date="2022" name="Mol. Ecol. Resour.">
        <title>The genomes of chicory, endive, great burdock and yacon provide insights into Asteraceae palaeo-polyploidization history and plant inulin production.</title>
        <authorList>
            <person name="Fan W."/>
            <person name="Wang S."/>
            <person name="Wang H."/>
            <person name="Wang A."/>
            <person name="Jiang F."/>
            <person name="Liu H."/>
            <person name="Zhao H."/>
            <person name="Xu D."/>
            <person name="Zhang Y."/>
        </authorList>
    </citation>
    <scope>NUCLEOTIDE SEQUENCE [LARGE SCALE GENOMIC DNA]</scope>
    <source>
        <strain evidence="2">cv. Yunnan</strain>
    </source>
</reference>
<evidence type="ECO:0000313" key="1">
    <source>
        <dbReference type="EMBL" id="KAI3793623.1"/>
    </source>
</evidence>
<reference evidence="1 2" key="2">
    <citation type="journal article" date="2022" name="Mol. Ecol. Resour.">
        <title>The genomes of chicory, endive, great burdock and yacon provide insights into Asteraceae paleo-polyploidization history and plant inulin production.</title>
        <authorList>
            <person name="Fan W."/>
            <person name="Wang S."/>
            <person name="Wang H."/>
            <person name="Wang A."/>
            <person name="Jiang F."/>
            <person name="Liu H."/>
            <person name="Zhao H."/>
            <person name="Xu D."/>
            <person name="Zhang Y."/>
        </authorList>
    </citation>
    <scope>NUCLEOTIDE SEQUENCE [LARGE SCALE GENOMIC DNA]</scope>
    <source>
        <strain evidence="2">cv. Yunnan</strain>
        <tissue evidence="1">Leaves</tissue>
    </source>
</reference>
<name>A0ACB9HE97_9ASTR</name>
<evidence type="ECO:0000313" key="2">
    <source>
        <dbReference type="Proteomes" id="UP001056120"/>
    </source>
</evidence>
<organism evidence="1 2">
    <name type="scientific">Smallanthus sonchifolius</name>
    <dbReference type="NCBI Taxonomy" id="185202"/>
    <lineage>
        <taxon>Eukaryota</taxon>
        <taxon>Viridiplantae</taxon>
        <taxon>Streptophyta</taxon>
        <taxon>Embryophyta</taxon>
        <taxon>Tracheophyta</taxon>
        <taxon>Spermatophyta</taxon>
        <taxon>Magnoliopsida</taxon>
        <taxon>eudicotyledons</taxon>
        <taxon>Gunneridae</taxon>
        <taxon>Pentapetalae</taxon>
        <taxon>asterids</taxon>
        <taxon>campanulids</taxon>
        <taxon>Asterales</taxon>
        <taxon>Asteraceae</taxon>
        <taxon>Asteroideae</taxon>
        <taxon>Heliantheae alliance</taxon>
        <taxon>Millerieae</taxon>
        <taxon>Smallanthus</taxon>
    </lineage>
</organism>
<gene>
    <name evidence="1" type="ORF">L1987_36243</name>
</gene>
<dbReference type="EMBL" id="CM042029">
    <property type="protein sequence ID" value="KAI3793623.1"/>
    <property type="molecule type" value="Genomic_DNA"/>
</dbReference>
<protein>
    <submittedName>
        <fullName evidence="1">Uncharacterized protein</fullName>
    </submittedName>
</protein>
<comment type="caution">
    <text evidence="1">The sequence shown here is derived from an EMBL/GenBank/DDBJ whole genome shotgun (WGS) entry which is preliminary data.</text>
</comment>